<organism evidence="1 2">
    <name type="scientific">Rotaria magnacalcarata</name>
    <dbReference type="NCBI Taxonomy" id="392030"/>
    <lineage>
        <taxon>Eukaryota</taxon>
        <taxon>Metazoa</taxon>
        <taxon>Spiralia</taxon>
        <taxon>Gnathifera</taxon>
        <taxon>Rotifera</taxon>
        <taxon>Eurotatoria</taxon>
        <taxon>Bdelloidea</taxon>
        <taxon>Philodinida</taxon>
        <taxon>Philodinidae</taxon>
        <taxon>Rotaria</taxon>
    </lineage>
</organism>
<accession>A0A8S3GKU9</accession>
<name>A0A8S3GKU9_9BILA</name>
<feature type="non-terminal residue" evidence="1">
    <location>
        <position position="48"/>
    </location>
</feature>
<proteinExistence type="predicted"/>
<dbReference type="Proteomes" id="UP000681967">
    <property type="component" value="Unassembled WGS sequence"/>
</dbReference>
<protein>
    <submittedName>
        <fullName evidence="1">Uncharacterized protein</fullName>
    </submittedName>
</protein>
<gene>
    <name evidence="1" type="ORF">BYL167_LOCUS75452</name>
</gene>
<evidence type="ECO:0000313" key="2">
    <source>
        <dbReference type="Proteomes" id="UP000681967"/>
    </source>
</evidence>
<evidence type="ECO:0000313" key="1">
    <source>
        <dbReference type="EMBL" id="CAF5164248.1"/>
    </source>
</evidence>
<sequence>MQDGVHLVTKIRNRLLSTTATLRINGQDINVIHLLDLIENYSKIDHNL</sequence>
<comment type="caution">
    <text evidence="1">The sequence shown here is derived from an EMBL/GenBank/DDBJ whole genome shotgun (WGS) entry which is preliminary data.</text>
</comment>
<reference evidence="1" key="1">
    <citation type="submission" date="2021-02" db="EMBL/GenBank/DDBJ databases">
        <authorList>
            <person name="Nowell W R."/>
        </authorList>
    </citation>
    <scope>NUCLEOTIDE SEQUENCE</scope>
</reference>
<dbReference type="AlphaFoldDB" id="A0A8S3GKU9"/>
<dbReference type="EMBL" id="CAJOBH010270180">
    <property type="protein sequence ID" value="CAF5164248.1"/>
    <property type="molecule type" value="Genomic_DNA"/>
</dbReference>